<dbReference type="OrthoDB" id="1924787at2759"/>
<comment type="caution">
    <text evidence="4">Lacks conserved residue(s) required for the propagation of feature annotation.</text>
</comment>
<feature type="disulfide bond" evidence="4">
    <location>
        <begin position="149"/>
        <end position="158"/>
    </location>
</feature>
<feature type="signal peptide" evidence="5">
    <location>
        <begin position="1"/>
        <end position="25"/>
    </location>
</feature>
<dbReference type="EMBL" id="BEGY01000053">
    <property type="protein sequence ID" value="GAX80494.1"/>
    <property type="molecule type" value="Genomic_DNA"/>
</dbReference>
<dbReference type="AlphaFoldDB" id="A0A250XBP5"/>
<evidence type="ECO:0000259" key="6">
    <source>
        <dbReference type="PROSITE" id="PS50026"/>
    </source>
</evidence>
<evidence type="ECO:0000256" key="1">
    <source>
        <dbReference type="ARBA" id="ARBA00004323"/>
    </source>
</evidence>
<accession>A0A250XBP5</accession>
<proteinExistence type="inferred from homology"/>
<keyword evidence="3" id="KW-0333">Golgi apparatus</keyword>
<comment type="caution">
    <text evidence="7">The sequence shown here is derived from an EMBL/GenBank/DDBJ whole genome shotgun (WGS) entry which is preliminary data.</text>
</comment>
<evidence type="ECO:0000256" key="3">
    <source>
        <dbReference type="ARBA" id="ARBA00023034"/>
    </source>
</evidence>
<keyword evidence="5" id="KW-0732">Signal</keyword>
<sequence>MARICFVVVVKFLQFLAVLSDAALSTMPFDLEYEMALSAIQPHQRLDLPIDIGVDHLFAVPHRALLDLQYDASYDKRQLLQRTGANSSSPGTTRRPLSARCRLTRGDWCGKYERQNGLQWKPALRGFKPCPGNCSKVGNCNHDTGLCDCPAGWTGPECATILLRPCTNRYRVTGNVSIGHVDANGRDLDWETPGWMASRCPGVCDTTTSACYCDGPYGHIPPPLGSPPGTPPIKQGRMLGDHCFPRSTLEGTPVLWGNVDLSKVYGPKGHCMVEVAEWDCGCYIDGHHGRSCEERYEMLCINQCSGHGTCWLGFCKCDEGWYGTDCMRKVAGSEMEPPSFKEKPHIQPVSVIAPEAQPNLPSVLRKRPLIYVYDLPAEYNSRMQQYKIHKQACAFRHFGPGNNVVTQTFNVYSLEAYFHEVLLQSEHRTFDPEEADYFYVHPYTSCLIFPVFAWADGPWWPGPVQLRPLHAATMLLEVKRHIQQTYPYWNRTHGKDHIWMANHDEGACWFPTEIYENSTILTHWGRLDPDHKSNTAFEWDNYSKPVTHEEYLPQGWEHMIRGHPCYRPDKDLVIPSFKWPSHYSTSPLLAGRPHKRDILMYFKGDVGTTRLNWYSRMIRQRLYILSLEQKWLEKYNIHMGFPHDLAKGYSEWLTKSIFCLVAPGDGWSSRAEDAVLHGCIPVVIMDEVHTIFESLLDWDLFSVRIKENQIERLPQILLSIPEDRVARMQRRLTKVWHRFAYTEGKLLRSFTEDQIRKNKELLPEEWRTVGHASRPRELMTEYRYEDDAFSTIIQWLYSRIPATRALDSNDQRCYGNQNKGEG</sequence>
<dbReference type="InterPro" id="IPR000742">
    <property type="entry name" value="EGF"/>
</dbReference>
<keyword evidence="4" id="KW-1015">Disulfide bond</keyword>
<dbReference type="PROSITE" id="PS50026">
    <property type="entry name" value="EGF_3"/>
    <property type="match status" value="1"/>
</dbReference>
<evidence type="ECO:0000256" key="5">
    <source>
        <dbReference type="SAM" id="SignalP"/>
    </source>
</evidence>
<comment type="subcellular location">
    <subcellularLocation>
        <location evidence="1">Golgi apparatus membrane</location>
        <topology evidence="1">Single-pass type II membrane protein</topology>
    </subcellularLocation>
</comment>
<evidence type="ECO:0000256" key="2">
    <source>
        <dbReference type="ARBA" id="ARBA00010271"/>
    </source>
</evidence>
<dbReference type="InterPro" id="IPR004263">
    <property type="entry name" value="Exostosin"/>
</dbReference>
<dbReference type="Gene3D" id="2.60.120.260">
    <property type="entry name" value="Galactose-binding domain-like"/>
    <property type="match status" value="1"/>
</dbReference>
<comment type="similarity">
    <text evidence="2">Belongs to the glycosyltransferase 47 family.</text>
</comment>
<name>A0A250XBP5_9CHLO</name>
<dbReference type="InterPro" id="IPR040911">
    <property type="entry name" value="Exostosin_GT47"/>
</dbReference>
<dbReference type="Pfam" id="PF03016">
    <property type="entry name" value="Exostosin_GT47"/>
    <property type="match status" value="1"/>
</dbReference>
<feature type="domain" description="EGF-like" evidence="6">
    <location>
        <begin position="126"/>
        <end position="159"/>
    </location>
</feature>
<evidence type="ECO:0000256" key="4">
    <source>
        <dbReference type="PROSITE-ProRule" id="PRU00076"/>
    </source>
</evidence>
<dbReference type="PROSITE" id="PS01186">
    <property type="entry name" value="EGF_2"/>
    <property type="match status" value="1"/>
</dbReference>
<dbReference type="Pfam" id="PF23106">
    <property type="entry name" value="EGF_Teneurin"/>
    <property type="match status" value="1"/>
</dbReference>
<dbReference type="GO" id="GO:0016757">
    <property type="term" value="F:glycosyltransferase activity"/>
    <property type="evidence" value="ECO:0007669"/>
    <property type="project" value="InterPro"/>
</dbReference>
<feature type="chain" id="PRO_5012174045" description="EGF-like domain-containing protein" evidence="5">
    <location>
        <begin position="26"/>
        <end position="822"/>
    </location>
</feature>
<dbReference type="Proteomes" id="UP000232323">
    <property type="component" value="Unassembled WGS sequence"/>
</dbReference>
<evidence type="ECO:0000313" key="8">
    <source>
        <dbReference type="Proteomes" id="UP000232323"/>
    </source>
</evidence>
<dbReference type="PROSITE" id="PS00022">
    <property type="entry name" value="EGF_1"/>
    <property type="match status" value="1"/>
</dbReference>
<keyword evidence="8" id="KW-1185">Reference proteome</keyword>
<dbReference type="Gene3D" id="2.10.25.10">
    <property type="entry name" value="Laminin"/>
    <property type="match status" value="1"/>
</dbReference>
<keyword evidence="4" id="KW-0245">EGF-like domain</keyword>
<reference evidence="7 8" key="1">
    <citation type="submission" date="2017-08" db="EMBL/GenBank/DDBJ databases">
        <title>Acidophilic green algal genome provides insights into adaptation to an acidic environment.</title>
        <authorList>
            <person name="Hirooka S."/>
            <person name="Hirose Y."/>
            <person name="Kanesaki Y."/>
            <person name="Higuchi S."/>
            <person name="Fujiwara T."/>
            <person name="Onuma R."/>
            <person name="Era A."/>
            <person name="Ohbayashi R."/>
            <person name="Uzuka A."/>
            <person name="Nozaki H."/>
            <person name="Yoshikawa H."/>
            <person name="Miyagishima S.Y."/>
        </authorList>
    </citation>
    <scope>NUCLEOTIDE SEQUENCE [LARGE SCALE GENOMIC DNA]</scope>
    <source>
        <strain evidence="7 8">NIES-2499</strain>
    </source>
</reference>
<protein>
    <recommendedName>
        <fullName evidence="6">EGF-like domain-containing protein</fullName>
    </recommendedName>
</protein>
<dbReference type="PANTHER" id="PTHR11062:SF268">
    <property type="entry name" value="FAMILY PROTEIN, PUTATIVE, EXPRESSED-RELATED"/>
    <property type="match status" value="1"/>
</dbReference>
<dbReference type="PANTHER" id="PTHR11062">
    <property type="entry name" value="EXOSTOSIN HEPARAN SULFATE GLYCOSYLTRANSFERASE -RELATED"/>
    <property type="match status" value="1"/>
</dbReference>
<evidence type="ECO:0000313" key="7">
    <source>
        <dbReference type="EMBL" id="GAX80494.1"/>
    </source>
</evidence>
<feature type="disulfide bond" evidence="4">
    <location>
        <begin position="130"/>
        <end position="140"/>
    </location>
</feature>
<organism evidence="7 8">
    <name type="scientific">Chlamydomonas eustigma</name>
    <dbReference type="NCBI Taxonomy" id="1157962"/>
    <lineage>
        <taxon>Eukaryota</taxon>
        <taxon>Viridiplantae</taxon>
        <taxon>Chlorophyta</taxon>
        <taxon>core chlorophytes</taxon>
        <taxon>Chlorophyceae</taxon>
        <taxon>CS clade</taxon>
        <taxon>Chlamydomonadales</taxon>
        <taxon>Chlamydomonadaceae</taxon>
        <taxon>Chlamydomonas</taxon>
    </lineage>
</organism>
<dbReference type="GO" id="GO:0000139">
    <property type="term" value="C:Golgi membrane"/>
    <property type="evidence" value="ECO:0007669"/>
    <property type="project" value="UniProtKB-SubCell"/>
</dbReference>
<gene>
    <name evidence="7" type="ORF">CEUSTIGMA_g7932.t1</name>
</gene>